<dbReference type="AlphaFoldDB" id="A0A1U7M879"/>
<sequence>MQYEMNDYNHLYMGFYHLVGEIIKKPNEDVEKWNDSNIIKIDNVNFIFSEELDLVPDKFPQPVIQLEFEVILPWLLKDRCK</sequence>
<reference evidence="1 2" key="1">
    <citation type="submission" date="2016-02" db="EMBL/GenBank/DDBJ databases">
        <title>Genome sequence of Tissierella creatinophila DSM 6911.</title>
        <authorList>
            <person name="Poehlein A."/>
            <person name="Daniel R."/>
        </authorList>
    </citation>
    <scope>NUCLEOTIDE SEQUENCE [LARGE SCALE GENOMIC DNA]</scope>
    <source>
        <strain evidence="1 2">DSM 6911</strain>
    </source>
</reference>
<organism evidence="1 2">
    <name type="scientific">Tissierella creatinophila DSM 6911</name>
    <dbReference type="NCBI Taxonomy" id="1123403"/>
    <lineage>
        <taxon>Bacteria</taxon>
        <taxon>Bacillati</taxon>
        <taxon>Bacillota</taxon>
        <taxon>Tissierellia</taxon>
        <taxon>Tissierellales</taxon>
        <taxon>Tissierellaceae</taxon>
        <taxon>Tissierella</taxon>
    </lineage>
</organism>
<dbReference type="RefSeq" id="WP_075724927.1">
    <property type="nucleotide sequence ID" value="NZ_LTDM01000007.1"/>
</dbReference>
<dbReference type="EMBL" id="LTDM01000007">
    <property type="protein sequence ID" value="OLS03460.1"/>
    <property type="molecule type" value="Genomic_DNA"/>
</dbReference>
<dbReference type="Proteomes" id="UP000186112">
    <property type="component" value="Unassembled WGS sequence"/>
</dbReference>
<keyword evidence="2" id="KW-1185">Reference proteome</keyword>
<protein>
    <submittedName>
        <fullName evidence="1">Uncharacterized protein</fullName>
    </submittedName>
</protein>
<comment type="caution">
    <text evidence="1">The sequence shown here is derived from an EMBL/GenBank/DDBJ whole genome shotgun (WGS) entry which is preliminary data.</text>
</comment>
<evidence type="ECO:0000313" key="1">
    <source>
        <dbReference type="EMBL" id="OLS03460.1"/>
    </source>
</evidence>
<gene>
    <name evidence="1" type="ORF">TICRE_05740</name>
</gene>
<evidence type="ECO:0000313" key="2">
    <source>
        <dbReference type="Proteomes" id="UP000186112"/>
    </source>
</evidence>
<accession>A0A1U7M879</accession>
<name>A0A1U7M879_TISCR</name>
<proteinExistence type="predicted"/>